<name>A0ABQ5GPC3_9ASTR</name>
<dbReference type="EMBL" id="BQNB010018701">
    <property type="protein sequence ID" value="GJT77319.1"/>
    <property type="molecule type" value="Genomic_DNA"/>
</dbReference>
<gene>
    <name evidence="2" type="ORF">Tco_1044044</name>
</gene>
<evidence type="ECO:0000256" key="1">
    <source>
        <dbReference type="SAM" id="MobiDB-lite"/>
    </source>
</evidence>
<sequence>MIRSSATSPLPPLVPSPPLLLPSTTHRDDIPEEDMPLQKRACFTTPTSRFEVGESSSTAAARQTGRTLAHRVDYGFIDTIDASIRASKSRAMTIMGERRDTFARWLLLMSVRLLMPVGHRLTLRAGARELVRTTEAGPQDRPADAGSSCYGNGDDSHDSGSGRRTERATRECTYSNLLKCKPINFKGSEGVVSLTQWFEKMESVFDISNYTVACQIKFATCTLLGNALTRWNSHIKIVGHDVAYRMPWKTLKKMMTD</sequence>
<feature type="region of interest" description="Disordered" evidence="1">
    <location>
        <begin position="133"/>
        <end position="167"/>
    </location>
</feature>
<comment type="caution">
    <text evidence="2">The sequence shown here is derived from an EMBL/GenBank/DDBJ whole genome shotgun (WGS) entry which is preliminary data.</text>
</comment>
<keyword evidence="3" id="KW-1185">Reference proteome</keyword>
<evidence type="ECO:0008006" key="4">
    <source>
        <dbReference type="Google" id="ProtNLM"/>
    </source>
</evidence>
<reference evidence="2" key="1">
    <citation type="journal article" date="2022" name="Int. J. Mol. Sci.">
        <title>Draft Genome of Tanacetum Coccineum: Genomic Comparison of Closely Related Tanacetum-Family Plants.</title>
        <authorList>
            <person name="Yamashiro T."/>
            <person name="Shiraishi A."/>
            <person name="Nakayama K."/>
            <person name="Satake H."/>
        </authorList>
    </citation>
    <scope>NUCLEOTIDE SEQUENCE</scope>
</reference>
<reference evidence="2" key="2">
    <citation type="submission" date="2022-01" db="EMBL/GenBank/DDBJ databases">
        <authorList>
            <person name="Yamashiro T."/>
            <person name="Shiraishi A."/>
            <person name="Satake H."/>
            <person name="Nakayama K."/>
        </authorList>
    </citation>
    <scope>NUCLEOTIDE SEQUENCE</scope>
</reference>
<protein>
    <recommendedName>
        <fullName evidence="4">Reverse transcriptase domain-containing protein</fullName>
    </recommendedName>
</protein>
<dbReference type="Proteomes" id="UP001151760">
    <property type="component" value="Unassembled WGS sequence"/>
</dbReference>
<feature type="compositionally biased region" description="Basic and acidic residues" evidence="1">
    <location>
        <begin position="154"/>
        <end position="167"/>
    </location>
</feature>
<feature type="region of interest" description="Disordered" evidence="1">
    <location>
        <begin position="1"/>
        <end position="29"/>
    </location>
</feature>
<feature type="compositionally biased region" description="Pro residues" evidence="1">
    <location>
        <begin position="9"/>
        <end position="20"/>
    </location>
</feature>
<proteinExistence type="predicted"/>
<accession>A0ABQ5GPC3</accession>
<evidence type="ECO:0000313" key="2">
    <source>
        <dbReference type="EMBL" id="GJT77319.1"/>
    </source>
</evidence>
<evidence type="ECO:0000313" key="3">
    <source>
        <dbReference type="Proteomes" id="UP001151760"/>
    </source>
</evidence>
<organism evidence="2 3">
    <name type="scientific">Tanacetum coccineum</name>
    <dbReference type="NCBI Taxonomy" id="301880"/>
    <lineage>
        <taxon>Eukaryota</taxon>
        <taxon>Viridiplantae</taxon>
        <taxon>Streptophyta</taxon>
        <taxon>Embryophyta</taxon>
        <taxon>Tracheophyta</taxon>
        <taxon>Spermatophyta</taxon>
        <taxon>Magnoliopsida</taxon>
        <taxon>eudicotyledons</taxon>
        <taxon>Gunneridae</taxon>
        <taxon>Pentapetalae</taxon>
        <taxon>asterids</taxon>
        <taxon>campanulids</taxon>
        <taxon>Asterales</taxon>
        <taxon>Asteraceae</taxon>
        <taxon>Asteroideae</taxon>
        <taxon>Anthemideae</taxon>
        <taxon>Anthemidinae</taxon>
        <taxon>Tanacetum</taxon>
    </lineage>
</organism>